<protein>
    <recommendedName>
        <fullName evidence="9">N-acetylmuramoyl-L-alanine amidase AmiC</fullName>
        <ecNumber evidence="4">3.5.1.28</ecNumber>
    </recommendedName>
</protein>
<keyword evidence="8" id="KW-0961">Cell wall biogenesis/degradation</keyword>
<comment type="similarity">
    <text evidence="3">Belongs to the N-acetylmuramoyl-L-alanine amidase 3 family.</text>
</comment>
<dbReference type="RefSeq" id="WP_188446805.1">
    <property type="nucleotide sequence ID" value="NZ_BMFO01000001.1"/>
</dbReference>
<evidence type="ECO:0000256" key="9">
    <source>
        <dbReference type="ARBA" id="ARBA00074581"/>
    </source>
</evidence>
<evidence type="ECO:0000256" key="10">
    <source>
        <dbReference type="SAM" id="MobiDB-lite"/>
    </source>
</evidence>
<dbReference type="SMART" id="SM00646">
    <property type="entry name" value="Ami_3"/>
    <property type="match status" value="1"/>
</dbReference>
<name>A0A917FJF4_9GAMM</name>
<keyword evidence="6" id="KW-0574">Periplasm</keyword>
<feature type="signal peptide" evidence="11">
    <location>
        <begin position="1"/>
        <end position="19"/>
    </location>
</feature>
<evidence type="ECO:0000256" key="2">
    <source>
        <dbReference type="ARBA" id="ARBA00004418"/>
    </source>
</evidence>
<evidence type="ECO:0000259" key="12">
    <source>
        <dbReference type="SMART" id="SM00646"/>
    </source>
</evidence>
<dbReference type="GO" id="GO:0008745">
    <property type="term" value="F:N-acetylmuramoyl-L-alanine amidase activity"/>
    <property type="evidence" value="ECO:0007669"/>
    <property type="project" value="UniProtKB-EC"/>
</dbReference>
<dbReference type="PANTHER" id="PTHR30404:SF0">
    <property type="entry name" value="N-ACETYLMURAMOYL-L-ALANINE AMIDASE AMIC"/>
    <property type="match status" value="1"/>
</dbReference>
<comment type="caution">
    <text evidence="13">The sequence shown here is derived from an EMBL/GenBank/DDBJ whole genome shotgun (WGS) entry which is preliminary data.</text>
</comment>
<reference evidence="13" key="2">
    <citation type="submission" date="2020-09" db="EMBL/GenBank/DDBJ databases">
        <authorList>
            <person name="Sun Q."/>
            <person name="Zhou Y."/>
        </authorList>
    </citation>
    <scope>NUCLEOTIDE SEQUENCE</scope>
    <source>
        <strain evidence="13">CGMCC 1.12726</strain>
    </source>
</reference>
<dbReference type="InterPro" id="IPR002508">
    <property type="entry name" value="MurNAc-LAA_cat"/>
</dbReference>
<dbReference type="Pfam" id="PF01520">
    <property type="entry name" value="Amidase_3"/>
    <property type="match status" value="1"/>
</dbReference>
<proteinExistence type="inferred from homology"/>
<dbReference type="SUPFAM" id="SSF53187">
    <property type="entry name" value="Zn-dependent exopeptidases"/>
    <property type="match status" value="1"/>
</dbReference>
<evidence type="ECO:0000256" key="6">
    <source>
        <dbReference type="ARBA" id="ARBA00022764"/>
    </source>
</evidence>
<comment type="catalytic activity">
    <reaction evidence="1">
        <text>Hydrolyzes the link between N-acetylmuramoyl residues and L-amino acid residues in certain cell-wall glycopeptides.</text>
        <dbReference type="EC" id="3.5.1.28"/>
    </reaction>
</comment>
<evidence type="ECO:0000256" key="8">
    <source>
        <dbReference type="ARBA" id="ARBA00023316"/>
    </source>
</evidence>
<keyword evidence="7" id="KW-0378">Hydrolase</keyword>
<reference evidence="13" key="1">
    <citation type="journal article" date="2014" name="Int. J. Syst. Evol. Microbiol.">
        <title>Complete genome sequence of Corynebacterium casei LMG S-19264T (=DSM 44701T), isolated from a smear-ripened cheese.</title>
        <authorList>
            <consortium name="US DOE Joint Genome Institute (JGI-PGF)"/>
            <person name="Walter F."/>
            <person name="Albersmeier A."/>
            <person name="Kalinowski J."/>
            <person name="Ruckert C."/>
        </authorList>
    </citation>
    <scope>NUCLEOTIDE SEQUENCE</scope>
    <source>
        <strain evidence="13">CGMCC 1.12726</strain>
    </source>
</reference>
<dbReference type="Pfam" id="PF11741">
    <property type="entry name" value="AMIN"/>
    <property type="match status" value="1"/>
</dbReference>
<dbReference type="PANTHER" id="PTHR30404">
    <property type="entry name" value="N-ACETYLMURAMOYL-L-ALANINE AMIDASE"/>
    <property type="match status" value="1"/>
</dbReference>
<feature type="region of interest" description="Disordered" evidence="10">
    <location>
        <begin position="193"/>
        <end position="236"/>
    </location>
</feature>
<dbReference type="GO" id="GO:0071555">
    <property type="term" value="P:cell wall organization"/>
    <property type="evidence" value="ECO:0007669"/>
    <property type="project" value="UniProtKB-KW"/>
</dbReference>
<feature type="domain" description="MurNAc-LAA" evidence="12">
    <location>
        <begin position="312"/>
        <end position="467"/>
    </location>
</feature>
<evidence type="ECO:0000256" key="4">
    <source>
        <dbReference type="ARBA" id="ARBA00011901"/>
    </source>
</evidence>
<dbReference type="Gene3D" id="2.60.40.3500">
    <property type="match status" value="1"/>
</dbReference>
<dbReference type="AlphaFoldDB" id="A0A917FJF4"/>
<keyword evidence="14" id="KW-1185">Reference proteome</keyword>
<evidence type="ECO:0000313" key="14">
    <source>
        <dbReference type="Proteomes" id="UP000632858"/>
    </source>
</evidence>
<gene>
    <name evidence="13" type="primary">amiC</name>
    <name evidence="13" type="ORF">GCM10010960_01910</name>
</gene>
<organism evidence="13 14">
    <name type="scientific">Arenimonas maotaiensis</name>
    <dbReference type="NCBI Taxonomy" id="1446479"/>
    <lineage>
        <taxon>Bacteria</taxon>
        <taxon>Pseudomonadati</taxon>
        <taxon>Pseudomonadota</taxon>
        <taxon>Gammaproteobacteria</taxon>
        <taxon>Lysobacterales</taxon>
        <taxon>Lysobacteraceae</taxon>
        <taxon>Arenimonas</taxon>
    </lineage>
</organism>
<evidence type="ECO:0000256" key="1">
    <source>
        <dbReference type="ARBA" id="ARBA00001561"/>
    </source>
</evidence>
<feature type="chain" id="PRO_5036849752" description="N-acetylmuramoyl-L-alanine amidase AmiC" evidence="11">
    <location>
        <begin position="20"/>
        <end position="500"/>
    </location>
</feature>
<dbReference type="EC" id="3.5.1.28" evidence="4"/>
<evidence type="ECO:0000256" key="11">
    <source>
        <dbReference type="SAM" id="SignalP"/>
    </source>
</evidence>
<dbReference type="Proteomes" id="UP000632858">
    <property type="component" value="Unassembled WGS sequence"/>
</dbReference>
<dbReference type="InterPro" id="IPR050695">
    <property type="entry name" value="N-acetylmuramoyl_amidase_3"/>
</dbReference>
<dbReference type="FunFam" id="3.40.630.40:FF:000001">
    <property type="entry name" value="N-acetylmuramoyl-L-alanine amidase"/>
    <property type="match status" value="1"/>
</dbReference>
<evidence type="ECO:0000313" key="13">
    <source>
        <dbReference type="EMBL" id="GGF83449.1"/>
    </source>
</evidence>
<dbReference type="GO" id="GO:0030288">
    <property type="term" value="C:outer membrane-bounded periplasmic space"/>
    <property type="evidence" value="ECO:0007669"/>
    <property type="project" value="TreeGrafter"/>
</dbReference>
<evidence type="ECO:0000256" key="7">
    <source>
        <dbReference type="ARBA" id="ARBA00022801"/>
    </source>
</evidence>
<evidence type="ECO:0000256" key="5">
    <source>
        <dbReference type="ARBA" id="ARBA00022729"/>
    </source>
</evidence>
<feature type="compositionally biased region" description="Low complexity" evidence="10">
    <location>
        <begin position="223"/>
        <end position="233"/>
    </location>
</feature>
<dbReference type="CDD" id="cd02696">
    <property type="entry name" value="MurNAc-LAA"/>
    <property type="match status" value="1"/>
</dbReference>
<dbReference type="InterPro" id="IPR021731">
    <property type="entry name" value="AMIN_dom"/>
</dbReference>
<accession>A0A917FJF4</accession>
<dbReference type="GO" id="GO:0009253">
    <property type="term" value="P:peptidoglycan catabolic process"/>
    <property type="evidence" value="ECO:0007669"/>
    <property type="project" value="InterPro"/>
</dbReference>
<sequence>MLKRLLCLALLLAAGHASAAGVTLSGIVLLQDGDSTKALIDLSGPASYKSFTLKAPDRAVLDIDGAQLAPQFALPPANGIVLSVRQGKTPTGVRLVFDLVQGAELATRLDDAAGKPRLALELRGKGAVLAAAPAKTEPAPAVIQAPVPAKTAPSVASTPAKPAAGAPASANVPGRSNIGYALMDDEIVQIDIDSSGDKPTTTVKPAGNKPVPPLPSQKPSIHPTPAQAQAALPKKAKTVNDVLGPSARKLVIAIDAGHGGKDPGALGGSGLREKDVTLRVAKELAALVNADPGMRAVLIRDDDTFVPLQERYQRARRAQADLFVSIHADAALNNAASGSSVFVLSTKGASSQAARWLADKENAADLVGGVSLDDKDKNLSAVLLDLSQSATMRMSEDAAEKVLGSLKDLGKAHKKQVEHANFVVLRSPDVPSMLVETGFITNPDEERKLGDPEHRKRLAYAIAQGLRNYFVEQPLPGTYYARKGEVSGAGVTAAGPGIIP</sequence>
<evidence type="ECO:0000256" key="3">
    <source>
        <dbReference type="ARBA" id="ARBA00010860"/>
    </source>
</evidence>
<dbReference type="Gene3D" id="3.40.630.40">
    <property type="entry name" value="Zn-dependent exopeptidases"/>
    <property type="match status" value="1"/>
</dbReference>
<keyword evidence="5 11" id="KW-0732">Signal</keyword>
<comment type="subcellular location">
    <subcellularLocation>
        <location evidence="2">Periplasm</location>
    </subcellularLocation>
</comment>
<dbReference type="EMBL" id="BMFO01000001">
    <property type="protein sequence ID" value="GGF83449.1"/>
    <property type="molecule type" value="Genomic_DNA"/>
</dbReference>